<dbReference type="PANTHER" id="PTHR38743:SF2">
    <property type="entry name" value="DUF2185 DOMAIN-CONTAINING PROTEIN"/>
    <property type="match status" value="1"/>
</dbReference>
<feature type="domain" description="Immunity protein Imm33" evidence="1">
    <location>
        <begin position="38"/>
        <end position="123"/>
    </location>
</feature>
<keyword evidence="3" id="KW-1185">Reference proteome</keyword>
<organism evidence="2 3">
    <name type="scientific">Pelagicoccus mobilis</name>
    <dbReference type="NCBI Taxonomy" id="415221"/>
    <lineage>
        <taxon>Bacteria</taxon>
        <taxon>Pseudomonadati</taxon>
        <taxon>Verrucomicrobiota</taxon>
        <taxon>Opitutia</taxon>
        <taxon>Puniceicoccales</taxon>
        <taxon>Pelagicoccaceae</taxon>
        <taxon>Pelagicoccus</taxon>
    </lineage>
</organism>
<dbReference type="EMBL" id="JAENIL010000119">
    <property type="protein sequence ID" value="MBK1880684.1"/>
    <property type="molecule type" value="Genomic_DNA"/>
</dbReference>
<dbReference type="InterPro" id="IPR018689">
    <property type="entry name" value="Imm33_dom"/>
</dbReference>
<name>A0A934VUN0_9BACT</name>
<protein>
    <submittedName>
        <fullName evidence="2">DUF2185 domain-containing protein</fullName>
    </submittedName>
</protein>
<dbReference type="RefSeq" id="WP_200359906.1">
    <property type="nucleotide sequence ID" value="NZ_JAENIL010000119.1"/>
</dbReference>
<reference evidence="2" key="1">
    <citation type="submission" date="2021-01" db="EMBL/GenBank/DDBJ databases">
        <title>Modified the classification status of verrucomicrobia.</title>
        <authorList>
            <person name="Feng X."/>
        </authorList>
    </citation>
    <scope>NUCLEOTIDE SEQUENCE</scope>
    <source>
        <strain evidence="2">KCTC 13126</strain>
    </source>
</reference>
<gene>
    <name evidence="2" type="ORF">JIN87_27630</name>
</gene>
<proteinExistence type="predicted"/>
<dbReference type="Proteomes" id="UP000617628">
    <property type="component" value="Unassembled WGS sequence"/>
</dbReference>
<dbReference type="AlphaFoldDB" id="A0A934VUN0"/>
<comment type="caution">
    <text evidence="2">The sequence shown here is derived from an EMBL/GenBank/DDBJ whole genome shotgun (WGS) entry which is preliminary data.</text>
</comment>
<evidence type="ECO:0000259" key="1">
    <source>
        <dbReference type="Pfam" id="PF09951"/>
    </source>
</evidence>
<dbReference type="Pfam" id="PF09951">
    <property type="entry name" value="Imm33"/>
    <property type="match status" value="1"/>
</dbReference>
<evidence type="ECO:0000313" key="2">
    <source>
        <dbReference type="EMBL" id="MBK1880684.1"/>
    </source>
</evidence>
<accession>A0A934VUN0</accession>
<dbReference type="PANTHER" id="PTHR38743">
    <property type="entry name" value="SIMILAR TO GLYOXYLASE I FAMILY PROTEIN"/>
    <property type="match status" value="1"/>
</dbReference>
<evidence type="ECO:0000313" key="3">
    <source>
        <dbReference type="Proteomes" id="UP000617628"/>
    </source>
</evidence>
<sequence length="126" mass="14441">MNPDDQMKEARRLGDKTKKPFKISGEKIERKIEGTEGCFATDRILIDGMRIGYMYKEEKDFDSDSGWRFMAGDETDEYLDDQWNSGIYTVNTICNYDEEIIQHLGAPVGSSFALDPKTGKLIELKE</sequence>